<gene>
    <name evidence="1" type="ORF">STAS_23995</name>
</gene>
<sequence length="114" mass="13257">MNNAYSIFNIEHIIKYKYVPFSVGKQSMMERGHLQMRAKDSLIDLCRSKLKFSVNSQLIVHCGSTCIKKDFVSLREKIGVDDLVDHLTCNEINQSYTCWTKHGEMRKQCPDKKI</sequence>
<protein>
    <submittedName>
        <fullName evidence="1">Rer1 family protein</fullName>
    </submittedName>
</protein>
<keyword evidence="2" id="KW-1185">Reference proteome</keyword>
<proteinExistence type="predicted"/>
<dbReference type="OrthoDB" id="1729146at2759"/>
<dbReference type="AlphaFoldDB" id="A0A5A7QPX2"/>
<dbReference type="Proteomes" id="UP000325081">
    <property type="component" value="Unassembled WGS sequence"/>
</dbReference>
<name>A0A5A7QPX2_STRAF</name>
<reference evidence="2" key="1">
    <citation type="journal article" date="2019" name="Curr. Biol.">
        <title>Genome Sequence of Striga asiatica Provides Insight into the Evolution of Plant Parasitism.</title>
        <authorList>
            <person name="Yoshida S."/>
            <person name="Kim S."/>
            <person name="Wafula E.K."/>
            <person name="Tanskanen J."/>
            <person name="Kim Y.M."/>
            <person name="Honaas L."/>
            <person name="Yang Z."/>
            <person name="Spallek T."/>
            <person name="Conn C.E."/>
            <person name="Ichihashi Y."/>
            <person name="Cheong K."/>
            <person name="Cui S."/>
            <person name="Der J.P."/>
            <person name="Gundlach H."/>
            <person name="Jiao Y."/>
            <person name="Hori C."/>
            <person name="Ishida J.K."/>
            <person name="Kasahara H."/>
            <person name="Kiba T."/>
            <person name="Kim M.S."/>
            <person name="Koo N."/>
            <person name="Laohavisit A."/>
            <person name="Lee Y.H."/>
            <person name="Lumba S."/>
            <person name="McCourt P."/>
            <person name="Mortimer J.C."/>
            <person name="Mutuku J.M."/>
            <person name="Nomura T."/>
            <person name="Sasaki-Sekimoto Y."/>
            <person name="Seto Y."/>
            <person name="Wang Y."/>
            <person name="Wakatake T."/>
            <person name="Sakakibara H."/>
            <person name="Demura T."/>
            <person name="Yamaguchi S."/>
            <person name="Yoneyama K."/>
            <person name="Manabe R.I."/>
            <person name="Nelson D.C."/>
            <person name="Schulman A.H."/>
            <person name="Timko M.P."/>
            <person name="dePamphilis C.W."/>
            <person name="Choi D."/>
            <person name="Shirasu K."/>
        </authorList>
    </citation>
    <scope>NUCLEOTIDE SEQUENCE [LARGE SCALE GENOMIC DNA]</scope>
    <source>
        <strain evidence="2">cv. UVA1</strain>
    </source>
</reference>
<accession>A0A5A7QPX2</accession>
<evidence type="ECO:0000313" key="2">
    <source>
        <dbReference type="Proteomes" id="UP000325081"/>
    </source>
</evidence>
<dbReference type="EMBL" id="BKCP01007726">
    <property type="protein sequence ID" value="GER46922.1"/>
    <property type="molecule type" value="Genomic_DNA"/>
</dbReference>
<comment type="caution">
    <text evidence="1">The sequence shown here is derived from an EMBL/GenBank/DDBJ whole genome shotgun (WGS) entry which is preliminary data.</text>
</comment>
<organism evidence="1 2">
    <name type="scientific">Striga asiatica</name>
    <name type="common">Asiatic witchweed</name>
    <name type="synonym">Buchnera asiatica</name>
    <dbReference type="NCBI Taxonomy" id="4170"/>
    <lineage>
        <taxon>Eukaryota</taxon>
        <taxon>Viridiplantae</taxon>
        <taxon>Streptophyta</taxon>
        <taxon>Embryophyta</taxon>
        <taxon>Tracheophyta</taxon>
        <taxon>Spermatophyta</taxon>
        <taxon>Magnoliopsida</taxon>
        <taxon>eudicotyledons</taxon>
        <taxon>Gunneridae</taxon>
        <taxon>Pentapetalae</taxon>
        <taxon>asterids</taxon>
        <taxon>lamiids</taxon>
        <taxon>Lamiales</taxon>
        <taxon>Orobanchaceae</taxon>
        <taxon>Buchnereae</taxon>
        <taxon>Striga</taxon>
    </lineage>
</organism>
<evidence type="ECO:0000313" key="1">
    <source>
        <dbReference type="EMBL" id="GER46922.1"/>
    </source>
</evidence>